<organism evidence="1 2">
    <name type="scientific">Sutterella parvirubra YIT 11816</name>
    <dbReference type="NCBI Taxonomy" id="762967"/>
    <lineage>
        <taxon>Bacteria</taxon>
        <taxon>Pseudomonadati</taxon>
        <taxon>Pseudomonadota</taxon>
        <taxon>Betaproteobacteria</taxon>
        <taxon>Burkholderiales</taxon>
        <taxon>Sutterellaceae</taxon>
        <taxon>Sutterella</taxon>
    </lineage>
</organism>
<dbReference type="SUPFAM" id="SSF101738">
    <property type="entry name" value="SspB-like"/>
    <property type="match status" value="1"/>
</dbReference>
<reference evidence="1 2" key="1">
    <citation type="submission" date="2011-11" db="EMBL/GenBank/DDBJ databases">
        <authorList>
            <person name="Weinstock G."/>
            <person name="Sodergren E."/>
            <person name="Clifton S."/>
            <person name="Fulton L."/>
            <person name="Fulton B."/>
            <person name="Courtney L."/>
            <person name="Fronick C."/>
            <person name="Harrison M."/>
            <person name="Strong C."/>
            <person name="Farmer C."/>
            <person name="Delahaunty K."/>
            <person name="Markovic C."/>
            <person name="Hall O."/>
            <person name="Minx P."/>
            <person name="Tomlinson C."/>
            <person name="Mitreva M."/>
            <person name="Hou S."/>
            <person name="Chen J."/>
            <person name="Wollam A."/>
            <person name="Pepin K.H."/>
            <person name="Johnson M."/>
            <person name="Bhonagiri V."/>
            <person name="Zhang X."/>
            <person name="Suruliraj S."/>
            <person name="Warren W."/>
            <person name="Chinwalla A."/>
            <person name="Mardis E.R."/>
            <person name="Wilson R.K."/>
        </authorList>
    </citation>
    <scope>NUCLEOTIDE SEQUENCE [LARGE SCALE GENOMIC DNA]</scope>
    <source>
        <strain evidence="1 2">YIT 11816</strain>
    </source>
</reference>
<accession>H3KH38</accession>
<dbReference type="AlphaFoldDB" id="H3KH38"/>
<evidence type="ECO:0000313" key="1">
    <source>
        <dbReference type="EMBL" id="EHY30573.1"/>
    </source>
</evidence>
<name>H3KH38_9BURK</name>
<keyword evidence="2" id="KW-1185">Reference proteome</keyword>
<proteinExistence type="predicted"/>
<dbReference type="PATRIC" id="fig|762967.3.peg.1635"/>
<evidence type="ECO:0000313" key="2">
    <source>
        <dbReference type="Proteomes" id="UP000004956"/>
    </source>
</evidence>
<dbReference type="EMBL" id="AFBQ01000312">
    <property type="protein sequence ID" value="EHY30573.1"/>
    <property type="molecule type" value="Genomic_DNA"/>
</dbReference>
<dbReference type="HOGENOM" id="CLU_1767105_0_0_4"/>
<gene>
    <name evidence="1" type="ORF">HMPREF9440_02077</name>
</gene>
<dbReference type="InterPro" id="IPR036760">
    <property type="entry name" value="SspB-like_sf"/>
</dbReference>
<dbReference type="STRING" id="762967.HMPREF9440_02077"/>
<dbReference type="Gene3D" id="2.30.30.220">
    <property type="entry name" value="SspB-like"/>
    <property type="match status" value="1"/>
</dbReference>
<sequence>MSDILKDPVALSGLRGKVIEEIRAWCEERGLETYVWIKVDEHCAVDRRFVNEHRVICLDISTDAVDVVEIVDGWIAFRCDFQDAPNSLVCAPLTRVLQVGPADDPSQGVRFFEKATAPEFRDTCPYPAAVYGTEGVVKRFRPHRRNS</sequence>
<dbReference type="RefSeq" id="WP_008543307.1">
    <property type="nucleotide sequence ID" value="NZ_JH605007.1"/>
</dbReference>
<protein>
    <submittedName>
        <fullName evidence="1">Uncharacterized protein</fullName>
    </submittedName>
</protein>
<dbReference type="OrthoDB" id="9797358at2"/>
<comment type="caution">
    <text evidence="1">The sequence shown here is derived from an EMBL/GenBank/DDBJ whole genome shotgun (WGS) entry which is preliminary data.</text>
</comment>
<dbReference type="Proteomes" id="UP000004956">
    <property type="component" value="Unassembled WGS sequence"/>
</dbReference>